<dbReference type="EMBL" id="AP010968">
    <property type="protein sequence ID" value="BAJ33383.1"/>
    <property type="molecule type" value="Genomic_DNA"/>
</dbReference>
<evidence type="ECO:0000256" key="2">
    <source>
        <dbReference type="ARBA" id="ARBA00023186"/>
    </source>
</evidence>
<evidence type="ECO:0000313" key="6">
    <source>
        <dbReference type="Proteomes" id="UP000007076"/>
    </source>
</evidence>
<dbReference type="HOGENOM" id="CLU_2081682_0_0_11"/>
<dbReference type="GO" id="GO:0044183">
    <property type="term" value="F:protein folding chaperone"/>
    <property type="evidence" value="ECO:0007669"/>
    <property type="project" value="InterPro"/>
</dbReference>
<evidence type="ECO:0000256" key="3">
    <source>
        <dbReference type="SAM" id="SignalP"/>
    </source>
</evidence>
<dbReference type="EMBL" id="AP010968">
    <property type="protein sequence ID" value="BAJ25895.1"/>
    <property type="molecule type" value="Genomic_DNA"/>
</dbReference>
<dbReference type="SMART" id="SM00883">
    <property type="entry name" value="Cpn10"/>
    <property type="match status" value="1"/>
</dbReference>
<dbReference type="InterPro" id="IPR020818">
    <property type="entry name" value="Chaperonin_GroES"/>
</dbReference>
<feature type="chain" id="PRO_5008953406" evidence="3">
    <location>
        <begin position="30"/>
        <end position="117"/>
    </location>
</feature>
<dbReference type="PATRIC" id="fig|452652.3.peg.38"/>
<dbReference type="eggNOG" id="COG0234">
    <property type="taxonomic scope" value="Bacteria"/>
</dbReference>
<sequence>MTPRSLARLCLTALLVGGLTWTAGPAASAAPAAVLRPVAPAAVAAPAGYVMVSTHEIAATEVLGVDLLAGRVSAVGIGLDIAPGETVIFAKYSGTEIRLDGEDYLQLSGNEILAVVG</sequence>
<keyword evidence="6" id="KW-1185">Reference proteome</keyword>
<proteinExistence type="inferred from homology"/>
<gene>
    <name evidence="4" type="primary">groS3</name>
    <name evidence="4" type="synonym">groES</name>
    <name evidence="5" type="synonym">groS4</name>
    <name evidence="4" type="ordered locus">KSE_00440t</name>
    <name evidence="5" type="ordered locus">KSE_76310t</name>
</gene>
<dbReference type="GO" id="GO:0005524">
    <property type="term" value="F:ATP binding"/>
    <property type="evidence" value="ECO:0007669"/>
    <property type="project" value="InterPro"/>
</dbReference>
<dbReference type="InterPro" id="IPR011032">
    <property type="entry name" value="GroES-like_sf"/>
</dbReference>
<keyword evidence="3" id="KW-0732">Signal</keyword>
<dbReference type="RefSeq" id="WP_014133217.1">
    <property type="nucleotide sequence ID" value="NC_016109.1"/>
</dbReference>
<dbReference type="AlphaFoldDB" id="E4MZ02"/>
<dbReference type="Proteomes" id="UP000007076">
    <property type="component" value="Chromosome"/>
</dbReference>
<dbReference type="CDD" id="cd00320">
    <property type="entry name" value="cpn10"/>
    <property type="match status" value="1"/>
</dbReference>
<evidence type="ECO:0000256" key="1">
    <source>
        <dbReference type="ARBA" id="ARBA00006975"/>
    </source>
</evidence>
<dbReference type="STRING" id="452652.KSE_00440t"/>
<dbReference type="Pfam" id="PF00166">
    <property type="entry name" value="Cpn10"/>
    <property type="match status" value="1"/>
</dbReference>
<accession>E4MZ02</accession>
<protein>
    <submittedName>
        <fullName evidence="4">Putative 10 kDa chaperonin</fullName>
    </submittedName>
</protein>
<name>E4MZ02_KITSK</name>
<dbReference type="KEGG" id="ksk:KSE_76310t"/>
<evidence type="ECO:0000313" key="4">
    <source>
        <dbReference type="EMBL" id="BAJ25895.1"/>
    </source>
</evidence>
<dbReference type="InterPro" id="IPR037124">
    <property type="entry name" value="Chaperonin_GroES_sf"/>
</dbReference>
<feature type="signal peptide" evidence="3">
    <location>
        <begin position="1"/>
        <end position="29"/>
    </location>
</feature>
<dbReference type="SUPFAM" id="SSF50129">
    <property type="entry name" value="GroES-like"/>
    <property type="match status" value="1"/>
</dbReference>
<evidence type="ECO:0000313" key="5">
    <source>
        <dbReference type="EMBL" id="BAJ33383.1"/>
    </source>
</evidence>
<dbReference type="Gene3D" id="2.30.33.40">
    <property type="entry name" value="GroES chaperonin"/>
    <property type="match status" value="1"/>
</dbReference>
<comment type="similarity">
    <text evidence="1">Belongs to the GroES chaperonin family.</text>
</comment>
<organism evidence="4 6">
    <name type="scientific">Kitasatospora setae (strain ATCC 33774 / DSM 43861 / JCM 3304 / KCC A-0304 / NBRC 14216 / KM-6054)</name>
    <name type="common">Streptomyces setae</name>
    <dbReference type="NCBI Taxonomy" id="452652"/>
    <lineage>
        <taxon>Bacteria</taxon>
        <taxon>Bacillati</taxon>
        <taxon>Actinomycetota</taxon>
        <taxon>Actinomycetes</taxon>
        <taxon>Kitasatosporales</taxon>
        <taxon>Streptomycetaceae</taxon>
        <taxon>Kitasatospora</taxon>
    </lineage>
</organism>
<dbReference type="KEGG" id="ksk:KSE_00440t"/>
<keyword evidence="2" id="KW-0143">Chaperone</keyword>
<reference evidence="4 6" key="1">
    <citation type="journal article" date="2010" name="DNA Res.">
        <title>Genome sequence of Kitasatospora setae NBRC 14216T: an evolutionary snapshot of the family Streptomycetaceae.</title>
        <authorList>
            <person name="Ichikawa N."/>
            <person name="Oguchi A."/>
            <person name="Ikeda H."/>
            <person name="Ishikawa J."/>
            <person name="Kitani S."/>
            <person name="Watanabe Y."/>
            <person name="Nakamura S."/>
            <person name="Katano Y."/>
            <person name="Kishi E."/>
            <person name="Sasagawa M."/>
            <person name="Ankai A."/>
            <person name="Fukui S."/>
            <person name="Hashimoto Y."/>
            <person name="Kamata S."/>
            <person name="Otoguro M."/>
            <person name="Tanikawa S."/>
            <person name="Nihira T."/>
            <person name="Horinouchi S."/>
            <person name="Ohnishi Y."/>
            <person name="Hayakawa M."/>
            <person name="Kuzuyama T."/>
            <person name="Arisawa A."/>
            <person name="Nomoto F."/>
            <person name="Miura H."/>
            <person name="Takahashi Y."/>
            <person name="Fujita N."/>
        </authorList>
    </citation>
    <scope>NUCLEOTIDE SEQUENCE [LARGE SCALE GENOMIC DNA]</scope>
    <source>
        <strain evidence="6">ATCC 33774 / DSM 43861 / JCM 3304 / KCC A-0304 / NBRC 14216 / KM-6054</strain>
        <strain evidence="4">KM-6054</strain>
    </source>
</reference>